<keyword evidence="2" id="KW-0809">Transit peptide</keyword>
<evidence type="ECO:0000313" key="5">
    <source>
        <dbReference type="Proteomes" id="UP000249066"/>
    </source>
</evidence>
<comment type="caution">
    <text evidence="4">The sequence shown here is derived from an EMBL/GenBank/DDBJ whole genome shotgun (WGS) entry which is preliminary data.</text>
</comment>
<organism evidence="4 5">
    <name type="scientific">Sphingomonas sanxanigenens</name>
    <dbReference type="NCBI Taxonomy" id="397260"/>
    <lineage>
        <taxon>Bacteria</taxon>
        <taxon>Pseudomonadati</taxon>
        <taxon>Pseudomonadota</taxon>
        <taxon>Alphaproteobacteria</taxon>
        <taxon>Sphingomonadales</taxon>
        <taxon>Sphingomonadaceae</taxon>
        <taxon>Sphingomonas</taxon>
    </lineage>
</organism>
<dbReference type="GO" id="GO:0043461">
    <property type="term" value="P:proton-transporting ATP synthase complex assembly"/>
    <property type="evidence" value="ECO:0007669"/>
    <property type="project" value="InterPro"/>
</dbReference>
<dbReference type="PANTHER" id="PTHR21013:SF10">
    <property type="entry name" value="ATP SYNTHASE MITOCHONDRIAL F1 COMPLEX ASSEMBLY FACTOR 2"/>
    <property type="match status" value="1"/>
</dbReference>
<evidence type="ECO:0000256" key="1">
    <source>
        <dbReference type="ARBA" id="ARBA00008231"/>
    </source>
</evidence>
<gene>
    <name evidence="4" type="ORF">DI623_07605</name>
</gene>
<proteinExistence type="inferred from homology"/>
<dbReference type="InterPro" id="IPR042272">
    <property type="entry name" value="ATP12_ATP_synth-F1-assembly_N"/>
</dbReference>
<dbReference type="InterPro" id="IPR023335">
    <property type="entry name" value="ATP12_ortho_dom_sf"/>
</dbReference>
<dbReference type="PANTHER" id="PTHR21013">
    <property type="entry name" value="ATP SYNTHASE MITOCHONDRIAL F1 COMPLEX ASSEMBLY FACTOR 2/ATP12 PROTEIN, MITOCHONDRIAL PRECURSOR"/>
    <property type="match status" value="1"/>
</dbReference>
<comment type="similarity">
    <text evidence="1">Belongs to the ATP12 family.</text>
</comment>
<dbReference type="InterPro" id="IPR011419">
    <property type="entry name" value="ATP12_ATP_synth-F1-assembly"/>
</dbReference>
<dbReference type="SUPFAM" id="SSF160909">
    <property type="entry name" value="ATP12-like"/>
    <property type="match status" value="1"/>
</dbReference>
<evidence type="ECO:0000256" key="3">
    <source>
        <dbReference type="ARBA" id="ARBA00023186"/>
    </source>
</evidence>
<dbReference type="Gene3D" id="3.30.2180.10">
    <property type="entry name" value="ATP12-like"/>
    <property type="match status" value="1"/>
</dbReference>
<keyword evidence="3" id="KW-0143">Chaperone</keyword>
<dbReference type="Gene3D" id="1.10.3580.10">
    <property type="entry name" value="ATP12 ATPase"/>
    <property type="match status" value="1"/>
</dbReference>
<dbReference type="EMBL" id="QFNN01000034">
    <property type="protein sequence ID" value="PZO90210.1"/>
    <property type="molecule type" value="Genomic_DNA"/>
</dbReference>
<name>A0A2W5A698_9SPHN</name>
<dbReference type="Proteomes" id="UP000249066">
    <property type="component" value="Unassembled WGS sequence"/>
</dbReference>
<protein>
    <submittedName>
        <fullName evidence="4">ATPase</fullName>
    </submittedName>
</protein>
<evidence type="ECO:0000313" key="4">
    <source>
        <dbReference type="EMBL" id="PZO90210.1"/>
    </source>
</evidence>
<accession>A0A2W5A698</accession>
<reference evidence="4 5" key="1">
    <citation type="submission" date="2017-08" db="EMBL/GenBank/DDBJ databases">
        <title>Infants hospitalized years apart are colonized by the same room-sourced microbial strains.</title>
        <authorList>
            <person name="Brooks B."/>
            <person name="Olm M.R."/>
            <person name="Firek B.A."/>
            <person name="Baker R."/>
            <person name="Thomas B.C."/>
            <person name="Morowitz M.J."/>
            <person name="Banfield J.F."/>
        </authorList>
    </citation>
    <scope>NUCLEOTIDE SEQUENCE [LARGE SCALE GENOMIC DNA]</scope>
    <source>
        <strain evidence="4">S2_018_000_R2_101</strain>
    </source>
</reference>
<dbReference type="AlphaFoldDB" id="A0A2W5A698"/>
<sequence length="226" mass="24119">MKRFWKEATTDGRTIALDGRPVRTPGRNELALPTPSLAEAIAAEWRIAGDDVDPRAMPLTGIANAAIDIVAPDPTAFLAPLAAYAETDLLAYRADGPESLVEAQAESWDPLLVWARARYDIHVETVPGILHKPQPPATIARLGEALAAYSPFHLAALSPLVTIGGSLIAALAIAEEAFSADSIWAAVNLDALWQEARWGADELAAKARAAHRVDFDSAARFLALLS</sequence>
<dbReference type="Pfam" id="PF07542">
    <property type="entry name" value="ATP12"/>
    <property type="match status" value="1"/>
</dbReference>
<evidence type="ECO:0000256" key="2">
    <source>
        <dbReference type="ARBA" id="ARBA00022946"/>
    </source>
</evidence>